<evidence type="ECO:0000256" key="2">
    <source>
        <dbReference type="ARBA" id="ARBA00009069"/>
    </source>
</evidence>
<dbReference type="PANTHER" id="PTHR47107:SF1">
    <property type="entry name" value="CERAMIDE-BINDING PROTEIN SVF1-RELATED"/>
    <property type="match status" value="1"/>
</dbReference>
<evidence type="ECO:0008006" key="8">
    <source>
        <dbReference type="Google" id="ProtNLM"/>
    </source>
</evidence>
<gene>
    <name evidence="6" type="ORF">M407DRAFT_29923</name>
</gene>
<dbReference type="InterPro" id="IPR051385">
    <property type="entry name" value="Ceramide-binding_SVF1"/>
</dbReference>
<feature type="domain" description="Svf1-like C-terminal" evidence="5">
    <location>
        <begin position="220"/>
        <end position="415"/>
    </location>
</feature>
<accession>A0A0C3PYP4</accession>
<name>A0A0C3PYP4_9AGAM</name>
<dbReference type="STRING" id="1051891.A0A0C3PYP4"/>
<comment type="similarity">
    <text evidence="2">Belongs to the SVF1 family.</text>
</comment>
<keyword evidence="3" id="KW-0963">Cytoplasm</keyword>
<dbReference type="HOGENOM" id="CLU_030205_2_0_1"/>
<proteinExistence type="inferred from homology"/>
<keyword evidence="7" id="KW-1185">Reference proteome</keyword>
<evidence type="ECO:0000313" key="6">
    <source>
        <dbReference type="EMBL" id="KIO20460.1"/>
    </source>
</evidence>
<dbReference type="GO" id="GO:0006979">
    <property type="term" value="P:response to oxidative stress"/>
    <property type="evidence" value="ECO:0007669"/>
    <property type="project" value="InterPro"/>
</dbReference>
<protein>
    <recommendedName>
        <fullName evidence="8">Survival factor 1</fullName>
    </recommendedName>
</protein>
<evidence type="ECO:0000259" key="4">
    <source>
        <dbReference type="Pfam" id="PF08622"/>
    </source>
</evidence>
<reference evidence="7" key="2">
    <citation type="submission" date="2015-01" db="EMBL/GenBank/DDBJ databases">
        <title>Evolutionary Origins and Diversification of the Mycorrhizal Mutualists.</title>
        <authorList>
            <consortium name="DOE Joint Genome Institute"/>
            <consortium name="Mycorrhizal Genomics Consortium"/>
            <person name="Kohler A."/>
            <person name="Kuo A."/>
            <person name="Nagy L.G."/>
            <person name="Floudas D."/>
            <person name="Copeland A."/>
            <person name="Barry K.W."/>
            <person name="Cichocki N."/>
            <person name="Veneault-Fourrey C."/>
            <person name="LaButti K."/>
            <person name="Lindquist E.A."/>
            <person name="Lipzen A."/>
            <person name="Lundell T."/>
            <person name="Morin E."/>
            <person name="Murat C."/>
            <person name="Riley R."/>
            <person name="Ohm R."/>
            <person name="Sun H."/>
            <person name="Tunlid A."/>
            <person name="Henrissat B."/>
            <person name="Grigoriev I.V."/>
            <person name="Hibbett D.S."/>
            <person name="Martin F."/>
        </authorList>
    </citation>
    <scope>NUCLEOTIDE SEQUENCE [LARGE SCALE GENOMIC DNA]</scope>
    <source>
        <strain evidence="7">MUT 4182</strain>
    </source>
</reference>
<dbReference type="Pfam" id="PF08622">
    <property type="entry name" value="Svf1"/>
    <property type="match status" value="1"/>
</dbReference>
<reference evidence="6 7" key="1">
    <citation type="submission" date="2014-04" db="EMBL/GenBank/DDBJ databases">
        <authorList>
            <consortium name="DOE Joint Genome Institute"/>
            <person name="Kuo A."/>
            <person name="Girlanda M."/>
            <person name="Perotto S."/>
            <person name="Kohler A."/>
            <person name="Nagy L.G."/>
            <person name="Floudas D."/>
            <person name="Copeland A."/>
            <person name="Barry K.W."/>
            <person name="Cichocki N."/>
            <person name="Veneault-Fourrey C."/>
            <person name="LaButti K."/>
            <person name="Lindquist E.A."/>
            <person name="Lipzen A."/>
            <person name="Lundell T."/>
            <person name="Morin E."/>
            <person name="Murat C."/>
            <person name="Sun H."/>
            <person name="Tunlid A."/>
            <person name="Henrissat B."/>
            <person name="Grigoriev I.V."/>
            <person name="Hibbett D.S."/>
            <person name="Martin F."/>
            <person name="Nordberg H.P."/>
            <person name="Cantor M.N."/>
            <person name="Hua S.X."/>
        </authorList>
    </citation>
    <scope>NUCLEOTIDE SEQUENCE [LARGE SCALE GENOMIC DNA]</scope>
    <source>
        <strain evidence="6 7">MUT 4182</strain>
    </source>
</reference>
<dbReference type="InterPro" id="IPR033394">
    <property type="entry name" value="Svf1-like_C"/>
</dbReference>
<dbReference type="Pfam" id="PF17187">
    <property type="entry name" value="Svf1_C"/>
    <property type="match status" value="1"/>
</dbReference>
<dbReference type="GO" id="GO:0005737">
    <property type="term" value="C:cytoplasm"/>
    <property type="evidence" value="ECO:0007669"/>
    <property type="project" value="UniProtKB-SubCell"/>
</dbReference>
<dbReference type="Proteomes" id="UP000054248">
    <property type="component" value="Unassembled WGS sequence"/>
</dbReference>
<dbReference type="OrthoDB" id="2590239at2759"/>
<evidence type="ECO:0000259" key="5">
    <source>
        <dbReference type="Pfam" id="PF17187"/>
    </source>
</evidence>
<dbReference type="EMBL" id="KN823174">
    <property type="protein sequence ID" value="KIO20460.1"/>
    <property type="molecule type" value="Genomic_DNA"/>
</dbReference>
<dbReference type="InterPro" id="IPR013931">
    <property type="entry name" value="Svf1-like_N"/>
</dbReference>
<evidence type="ECO:0000313" key="7">
    <source>
        <dbReference type="Proteomes" id="UP000054248"/>
    </source>
</evidence>
<dbReference type="PANTHER" id="PTHR47107">
    <property type="entry name" value="SVF1-LIKE PROTEIN YDR222W-RELATED"/>
    <property type="match status" value="1"/>
</dbReference>
<dbReference type="SUPFAM" id="SSF159245">
    <property type="entry name" value="AttH-like"/>
    <property type="match status" value="1"/>
</dbReference>
<feature type="domain" description="Svf1-like N-terminal" evidence="4">
    <location>
        <begin position="47"/>
        <end position="218"/>
    </location>
</feature>
<sequence length="415" mass="44730">MFSSFFSATDPTAQNLHPVTNGVAPADLFGELGPDDLNWVCAGGFVTETHIWYYRLDDGSFLMCQIIHSAVGLWYPTVQFTFRLYNPATKENTWRSVNVGGFVAPAPGSNDKKTCKSDKFTVLYKPATDITEETYSITSNPADDVQISLDASRVASVPGFKVGKGPKGGYTYFGADVANPDGHVFHKFWPMTTCKGTIVIKGKAISANGSGMFVHATQGMRPNLVATRWNFAHFEGDEQKTSATMMEFTTTPSYGKKGEGSGGVVVNVGCVVKDGKLTVVTGETIWPGELADDGALVQSRAKHHDTKKDKDTGYNAPTRLSYHWKGPSLLGDAAGTLTASVDLSVGDPQAYSGLIEKIDVLAEIPGPLKAVINYAAGVKPYIYTWLNPATLNINLPDGKEEQVKGIVFNEATFIS</sequence>
<organism evidence="6 7">
    <name type="scientific">Tulasnella calospora MUT 4182</name>
    <dbReference type="NCBI Taxonomy" id="1051891"/>
    <lineage>
        <taxon>Eukaryota</taxon>
        <taxon>Fungi</taxon>
        <taxon>Dikarya</taxon>
        <taxon>Basidiomycota</taxon>
        <taxon>Agaricomycotina</taxon>
        <taxon>Agaricomycetes</taxon>
        <taxon>Cantharellales</taxon>
        <taxon>Tulasnellaceae</taxon>
        <taxon>Tulasnella</taxon>
    </lineage>
</organism>
<dbReference type="AlphaFoldDB" id="A0A0C3PYP4"/>
<evidence type="ECO:0000256" key="1">
    <source>
        <dbReference type="ARBA" id="ARBA00004496"/>
    </source>
</evidence>
<evidence type="ECO:0000256" key="3">
    <source>
        <dbReference type="ARBA" id="ARBA00022490"/>
    </source>
</evidence>
<comment type="subcellular location">
    <subcellularLocation>
        <location evidence="1">Cytoplasm</location>
    </subcellularLocation>
</comment>